<evidence type="ECO:0000259" key="1">
    <source>
        <dbReference type="PROSITE" id="PS51737"/>
    </source>
</evidence>
<proteinExistence type="predicted"/>
<sequence length="203" mass="22944">MRKGALDCIVVKDLSRFSRNYIDGGRYIEKIFPQLGIRFIAINDAYDSLTGDPQSDSFVIPFKNLINDSYCKDISMKIRSSLEVKQKSGEFVGSFAPYGYMKSPENKNQLIVDEAVSEYVQMIFSMYKDGFSIGRIAKRLNQMGVLSPMEYKHFAGVKFDTVFKTCDTAKWTYKASSVFSPTRFISAFWLRASAALPTTKSAS</sequence>
<dbReference type="Pfam" id="PF00239">
    <property type="entry name" value="Resolvase"/>
    <property type="match status" value="1"/>
</dbReference>
<organism evidence="2">
    <name type="scientific">human gut metagenome</name>
    <dbReference type="NCBI Taxonomy" id="408170"/>
    <lineage>
        <taxon>unclassified sequences</taxon>
        <taxon>metagenomes</taxon>
        <taxon>organismal metagenomes</taxon>
    </lineage>
</organism>
<protein>
    <submittedName>
        <fullName evidence="2">Site-specific recombinase</fullName>
    </submittedName>
</protein>
<dbReference type="AlphaFoldDB" id="K1U2D7"/>
<accession>K1U2D7</accession>
<dbReference type="InterPro" id="IPR036162">
    <property type="entry name" value="Resolvase-like_N_sf"/>
</dbReference>
<dbReference type="GO" id="GO:0000150">
    <property type="term" value="F:DNA strand exchange activity"/>
    <property type="evidence" value="ECO:0007669"/>
    <property type="project" value="InterPro"/>
</dbReference>
<dbReference type="Gene3D" id="3.40.50.1390">
    <property type="entry name" value="Resolvase, N-terminal catalytic domain"/>
    <property type="match status" value="1"/>
</dbReference>
<dbReference type="PANTHER" id="PTHR30461">
    <property type="entry name" value="DNA-INVERTASE FROM LAMBDOID PROPHAGE"/>
    <property type="match status" value="1"/>
</dbReference>
<dbReference type="InterPro" id="IPR050639">
    <property type="entry name" value="SSR_resolvase"/>
</dbReference>
<dbReference type="PANTHER" id="PTHR30461:SF23">
    <property type="entry name" value="DNA RECOMBINASE-RELATED"/>
    <property type="match status" value="1"/>
</dbReference>
<dbReference type="SUPFAM" id="SSF53041">
    <property type="entry name" value="Resolvase-like"/>
    <property type="match status" value="1"/>
</dbReference>
<dbReference type="Pfam" id="PF07508">
    <property type="entry name" value="Recombinase"/>
    <property type="match status" value="1"/>
</dbReference>
<gene>
    <name evidence="2" type="ORF">LEA_06696</name>
</gene>
<dbReference type="EMBL" id="AJWY01004386">
    <property type="protein sequence ID" value="EKC72520.1"/>
    <property type="molecule type" value="Genomic_DNA"/>
</dbReference>
<dbReference type="GO" id="GO:0003677">
    <property type="term" value="F:DNA binding"/>
    <property type="evidence" value="ECO:0007669"/>
    <property type="project" value="InterPro"/>
</dbReference>
<dbReference type="Gene3D" id="3.90.1750.20">
    <property type="entry name" value="Putative Large Serine Recombinase, Chain B, Domain 2"/>
    <property type="match status" value="1"/>
</dbReference>
<evidence type="ECO:0000313" key="2">
    <source>
        <dbReference type="EMBL" id="EKC72520.1"/>
    </source>
</evidence>
<dbReference type="PROSITE" id="PS51737">
    <property type="entry name" value="RECOMBINASE_DNA_BIND"/>
    <property type="match status" value="1"/>
</dbReference>
<name>K1U2D7_9ZZZZ</name>
<feature type="domain" description="Recombinase" evidence="1">
    <location>
        <begin position="97"/>
        <end position="202"/>
    </location>
</feature>
<comment type="caution">
    <text evidence="2">The sequence shown here is derived from an EMBL/GenBank/DDBJ whole genome shotgun (WGS) entry which is preliminary data.</text>
</comment>
<dbReference type="InterPro" id="IPR038109">
    <property type="entry name" value="DNA_bind_recomb_sf"/>
</dbReference>
<reference evidence="2" key="1">
    <citation type="journal article" date="2013" name="Environ. Microbiol.">
        <title>Microbiota from the distal guts of lean and obese adolescents exhibit partial functional redundancy besides clear differences in community structure.</title>
        <authorList>
            <person name="Ferrer M."/>
            <person name="Ruiz A."/>
            <person name="Lanza F."/>
            <person name="Haange S.B."/>
            <person name="Oberbach A."/>
            <person name="Till H."/>
            <person name="Bargiela R."/>
            <person name="Campoy C."/>
            <person name="Segura M.T."/>
            <person name="Richter M."/>
            <person name="von Bergen M."/>
            <person name="Seifert J."/>
            <person name="Suarez A."/>
        </authorList>
    </citation>
    <scope>NUCLEOTIDE SEQUENCE</scope>
</reference>
<dbReference type="InterPro" id="IPR006119">
    <property type="entry name" value="Resolv_N"/>
</dbReference>
<dbReference type="InterPro" id="IPR011109">
    <property type="entry name" value="DNA_bind_recombinase_dom"/>
</dbReference>